<dbReference type="InterPro" id="IPR050534">
    <property type="entry name" value="Coronavir_polyprotein_1ab"/>
</dbReference>
<dbReference type="CDD" id="cd17933">
    <property type="entry name" value="DEXSc_RecD-like"/>
    <property type="match status" value="1"/>
</dbReference>
<keyword evidence="2 3" id="KW-0067">ATP-binding</keyword>
<dbReference type="Proteomes" id="UP000055060">
    <property type="component" value="Unassembled WGS sequence"/>
</dbReference>
<keyword evidence="3" id="KW-0238">DNA-binding</keyword>
<dbReference type="PANTHER" id="PTHR43788:SF6">
    <property type="entry name" value="DNA HELICASE B"/>
    <property type="match status" value="1"/>
</dbReference>
<dbReference type="STRING" id="360412.LARV_02576"/>
<dbReference type="AlphaFoldDB" id="A0A0S7BI14"/>
<feature type="domain" description="AAA+ ATPase" evidence="5">
    <location>
        <begin position="354"/>
        <end position="496"/>
    </location>
</feature>
<dbReference type="SUPFAM" id="SSF47781">
    <property type="entry name" value="RuvA domain 2-like"/>
    <property type="match status" value="1"/>
</dbReference>
<evidence type="ECO:0000256" key="1">
    <source>
        <dbReference type="ARBA" id="ARBA00022741"/>
    </source>
</evidence>
<keyword evidence="3" id="KW-0413">Isomerase</keyword>
<dbReference type="InterPro" id="IPR010994">
    <property type="entry name" value="RuvA_2-like"/>
</dbReference>
<keyword evidence="1 3" id="KW-0547">Nucleotide-binding</keyword>
<comment type="catalytic activity">
    <reaction evidence="3">
        <text>ATP + H2O = ADP + phosphate + H(+)</text>
        <dbReference type="Rhea" id="RHEA:13065"/>
        <dbReference type="ChEBI" id="CHEBI:15377"/>
        <dbReference type="ChEBI" id="CHEBI:15378"/>
        <dbReference type="ChEBI" id="CHEBI:30616"/>
        <dbReference type="ChEBI" id="CHEBI:43474"/>
        <dbReference type="ChEBI" id="CHEBI:456216"/>
        <dbReference type="EC" id="5.6.2.3"/>
    </reaction>
</comment>
<dbReference type="Pfam" id="PF23139">
    <property type="entry name" value="OB_YrrC"/>
    <property type="match status" value="1"/>
</dbReference>
<dbReference type="InterPro" id="IPR003593">
    <property type="entry name" value="AAA+_ATPase"/>
</dbReference>
<dbReference type="HAMAP" id="MF_01488">
    <property type="entry name" value="RecD2"/>
    <property type="match status" value="1"/>
</dbReference>
<comment type="similarity">
    <text evidence="3">Belongs to the RecD family. RecD2 subfamily.</text>
</comment>
<evidence type="ECO:0000256" key="3">
    <source>
        <dbReference type="HAMAP-Rule" id="MF_01488"/>
    </source>
</evidence>
<dbReference type="InterPro" id="IPR003583">
    <property type="entry name" value="Hlx-hairpin-Hlx_DNA-bd_motif"/>
</dbReference>
<dbReference type="GO" id="GO:0009338">
    <property type="term" value="C:exodeoxyribonuclease V complex"/>
    <property type="evidence" value="ECO:0007669"/>
    <property type="project" value="TreeGrafter"/>
</dbReference>
<dbReference type="SMART" id="SM00382">
    <property type="entry name" value="AAA"/>
    <property type="match status" value="1"/>
</dbReference>
<protein>
    <recommendedName>
        <fullName evidence="3">ATP-dependent RecD2 DNA helicase</fullName>
        <ecNumber evidence="3">5.6.2.3</ecNumber>
    </recommendedName>
    <alternativeName>
        <fullName evidence="3">DNA 5'-3' helicase subunit RecD2</fullName>
    </alternativeName>
</protein>
<dbReference type="Pfam" id="PF13538">
    <property type="entry name" value="UvrD_C_2"/>
    <property type="match status" value="1"/>
</dbReference>
<dbReference type="CDD" id="cd18809">
    <property type="entry name" value="SF1_C_RecD"/>
    <property type="match status" value="1"/>
</dbReference>
<dbReference type="PANTHER" id="PTHR43788">
    <property type="entry name" value="DNA2/NAM7 HELICASE FAMILY MEMBER"/>
    <property type="match status" value="1"/>
</dbReference>
<dbReference type="GO" id="GO:0005524">
    <property type="term" value="F:ATP binding"/>
    <property type="evidence" value="ECO:0007669"/>
    <property type="project" value="UniProtKB-UniRule"/>
</dbReference>
<dbReference type="InterPro" id="IPR006345">
    <property type="entry name" value="RecD2"/>
</dbReference>
<dbReference type="Pfam" id="PF18335">
    <property type="entry name" value="SH3_13"/>
    <property type="match status" value="1"/>
</dbReference>
<dbReference type="Gene3D" id="3.40.50.300">
    <property type="entry name" value="P-loop containing nucleotide triphosphate hydrolases"/>
    <property type="match status" value="2"/>
</dbReference>
<evidence type="ECO:0000313" key="6">
    <source>
        <dbReference type="EMBL" id="GAP14800.1"/>
    </source>
</evidence>
<dbReference type="GO" id="GO:0016887">
    <property type="term" value="F:ATP hydrolysis activity"/>
    <property type="evidence" value="ECO:0007669"/>
    <property type="project" value="RHEA"/>
</dbReference>
<dbReference type="EC" id="5.6.2.3" evidence="3"/>
<name>A0A0S7BI14_9CHLR</name>
<dbReference type="Pfam" id="PF13245">
    <property type="entry name" value="AAA_19"/>
    <property type="match status" value="1"/>
</dbReference>
<keyword evidence="3 6" id="KW-0347">Helicase</keyword>
<reference evidence="6" key="1">
    <citation type="submission" date="2015-07" db="EMBL/GenBank/DDBJ databases">
        <title>Draft Genome Sequences of Anaerolinea thermolimosa IMO-1, Bellilinea caldifistulae GOMI-1, Leptolinea tardivitalis YMTK-2, Levilinea saccharolytica KIBI-1,Longilinea arvoryzae KOME-1, Previously Described as Members of the Anaerolineaceae (Chloroflexi).</title>
        <authorList>
            <person name="Sekiguchi Y."/>
            <person name="Ohashi A."/>
            <person name="Matsuura N."/>
            <person name="Tourlousse M.D."/>
        </authorList>
    </citation>
    <scope>NUCLEOTIDE SEQUENCE [LARGE SCALE GENOMIC DNA]</scope>
    <source>
        <strain evidence="6">KOME-1</strain>
    </source>
</reference>
<sequence>MSSGIIPKVNNESALQPNLPYETLAGILERITFQNDETGYTIARLRQPGQNGEITVVGNLLGMNVGESVNLHGLWTLHPQYGRQFEVRYFTIEAPTTLDGIRRYLGSGLIRGVGSSTAALIVNAFGLESLKVLDETPERLRELPGVGKKRAAQILAGWEEQRQIKAIMFFLQSQGVSASLAGKIYKAYGDAAIGIVRANPYQLMTDIYGIGFKTADQIARQTGVPTNSAQRIRAGLLYALDTLSNAGHCFALREQLTAETARLLDLEPALCQAQIQALLDRDELVQDGDALYLKSLYQAESRVAWQLARLAGTPADRLSNFASADWSAIDAAMDEYSSIHLSQEQKNAVRMALMQKVSIITGGPGTGKSTITRNIIELALAARLSVLLAAPTGRAAKRLSETTGLEARTIHRLLEYTPAAGNQFSRNAQNPLDADLIIVDEMSMVDIALMRHLVDAIGEGTHLVLVGDVDQLPSVGPGNVLRDCIHSGVLPVSRLTTIYRQADDSYIIVNAHHINQGEAPEFSKKSSDFFLFAEEDPKKAADWVIDLVSERIAKNFGFDANRDIQVLTPMHRGEAGVTELNQRLQATLNPPAARKIELKHGARVFREGDRVMQIHNDYDRQVFNGDIGQLQKIDLVGPTLSVNFDGRLVDYDQTQLDDLLHAYAISIHKAQGSEFPVVVIPILMQHYMMLQRNLLYTAVTRARKLVVLVGSRNAIATAVNNQRVRQRNTRLTERLTALFSSATR</sequence>
<keyword evidence="3" id="KW-0378">Hydrolase</keyword>
<dbReference type="Pfam" id="PF14490">
    <property type="entry name" value="HHH_RecD2"/>
    <property type="match status" value="1"/>
</dbReference>
<dbReference type="InterPro" id="IPR055446">
    <property type="entry name" value="RecD2_N_OB"/>
</dbReference>
<dbReference type="GO" id="GO:0017116">
    <property type="term" value="F:single-stranded DNA helicase activity"/>
    <property type="evidence" value="ECO:0007669"/>
    <property type="project" value="TreeGrafter"/>
</dbReference>
<dbReference type="NCBIfam" id="TIGR01448">
    <property type="entry name" value="recD_rel"/>
    <property type="match status" value="1"/>
</dbReference>
<dbReference type="InterPro" id="IPR029493">
    <property type="entry name" value="RecD2-like_HHH"/>
</dbReference>
<feature type="domain" description="Helix-hairpin-helix DNA-binding motif class 1" evidence="4">
    <location>
        <begin position="202"/>
        <end position="221"/>
    </location>
</feature>
<organism evidence="6">
    <name type="scientific">Longilinea arvoryzae</name>
    <dbReference type="NCBI Taxonomy" id="360412"/>
    <lineage>
        <taxon>Bacteria</taxon>
        <taxon>Bacillati</taxon>
        <taxon>Chloroflexota</taxon>
        <taxon>Anaerolineae</taxon>
        <taxon>Anaerolineales</taxon>
        <taxon>Anaerolineaceae</taxon>
        <taxon>Longilinea</taxon>
    </lineage>
</organism>
<dbReference type="Gene3D" id="1.10.150.20">
    <property type="entry name" value="5' to 3' exonuclease, C-terminal subdomain"/>
    <property type="match status" value="1"/>
</dbReference>
<dbReference type="Gene3D" id="1.10.10.2220">
    <property type="match status" value="1"/>
</dbReference>
<evidence type="ECO:0000313" key="7">
    <source>
        <dbReference type="Proteomes" id="UP000055060"/>
    </source>
</evidence>
<evidence type="ECO:0000259" key="4">
    <source>
        <dbReference type="SMART" id="SM00278"/>
    </source>
</evidence>
<dbReference type="SMART" id="SM00278">
    <property type="entry name" value="HhH1"/>
    <property type="match status" value="2"/>
</dbReference>
<gene>
    <name evidence="3" type="primary">recD2</name>
    <name evidence="6" type="ORF">LARV_02576</name>
</gene>
<feature type="binding site" evidence="3">
    <location>
        <begin position="365"/>
        <end position="369"/>
    </location>
    <ligand>
        <name>ATP</name>
        <dbReference type="ChEBI" id="CHEBI:30616"/>
    </ligand>
</feature>
<proteinExistence type="inferred from homology"/>
<dbReference type="GO" id="GO:0006281">
    <property type="term" value="P:DNA repair"/>
    <property type="evidence" value="ECO:0007669"/>
    <property type="project" value="InterPro"/>
</dbReference>
<keyword evidence="7" id="KW-1185">Reference proteome</keyword>
<dbReference type="Pfam" id="PF14520">
    <property type="entry name" value="HHH_5"/>
    <property type="match status" value="1"/>
</dbReference>
<dbReference type="GO" id="GO:0043139">
    <property type="term" value="F:5'-3' DNA helicase activity"/>
    <property type="evidence" value="ECO:0007669"/>
    <property type="project" value="UniProtKB-UniRule"/>
</dbReference>
<evidence type="ECO:0000256" key="2">
    <source>
        <dbReference type="ARBA" id="ARBA00022840"/>
    </source>
</evidence>
<comment type="function">
    <text evidence="3">DNA-dependent ATPase and ATP-dependent 5'-3' DNA helicase. Has no activity on blunt DNA or DNA with 3'-overhangs, requires at least 10 bases of 5'-ssDNA for helicase activity.</text>
</comment>
<accession>A0A0S7BI14</accession>
<dbReference type="SUPFAM" id="SSF52540">
    <property type="entry name" value="P-loop containing nucleoside triphosphate hydrolases"/>
    <property type="match status" value="2"/>
</dbReference>
<dbReference type="GO" id="GO:0003677">
    <property type="term" value="F:DNA binding"/>
    <property type="evidence" value="ECO:0007669"/>
    <property type="project" value="UniProtKB-UniRule"/>
</dbReference>
<dbReference type="InterPro" id="IPR027785">
    <property type="entry name" value="UvrD-like_helicase_C"/>
</dbReference>
<dbReference type="GO" id="GO:0006310">
    <property type="term" value="P:DNA recombination"/>
    <property type="evidence" value="ECO:0007669"/>
    <property type="project" value="InterPro"/>
</dbReference>
<feature type="domain" description="Helix-hairpin-helix DNA-binding motif class 1" evidence="4">
    <location>
        <begin position="138"/>
        <end position="157"/>
    </location>
</feature>
<dbReference type="EMBL" id="DF967972">
    <property type="protein sequence ID" value="GAP14800.1"/>
    <property type="molecule type" value="Genomic_DNA"/>
</dbReference>
<dbReference type="Gene3D" id="2.30.30.940">
    <property type="match status" value="1"/>
</dbReference>
<dbReference type="InterPro" id="IPR041451">
    <property type="entry name" value="RecD2_SH13"/>
</dbReference>
<dbReference type="InterPro" id="IPR027417">
    <property type="entry name" value="P-loop_NTPase"/>
</dbReference>
<evidence type="ECO:0000259" key="5">
    <source>
        <dbReference type="SMART" id="SM00382"/>
    </source>
</evidence>